<accession>A0ABP9EJE1</accession>
<evidence type="ECO:0008006" key="3">
    <source>
        <dbReference type="Google" id="ProtNLM"/>
    </source>
</evidence>
<evidence type="ECO:0000313" key="2">
    <source>
        <dbReference type="Proteomes" id="UP001501752"/>
    </source>
</evidence>
<dbReference type="EMBL" id="BAABIS010000001">
    <property type="protein sequence ID" value="GAA4873751.1"/>
    <property type="molecule type" value="Genomic_DNA"/>
</dbReference>
<proteinExistence type="predicted"/>
<dbReference type="RefSeq" id="WP_345700125.1">
    <property type="nucleotide sequence ID" value="NZ_BAABIS010000001.1"/>
</dbReference>
<protein>
    <recommendedName>
        <fullName evidence="3">Transcriptional regulator</fullName>
    </recommendedName>
</protein>
<dbReference type="Proteomes" id="UP001501752">
    <property type="component" value="Unassembled WGS sequence"/>
</dbReference>
<reference evidence="2" key="1">
    <citation type="journal article" date="2019" name="Int. J. Syst. Evol. Microbiol.">
        <title>The Global Catalogue of Microorganisms (GCM) 10K type strain sequencing project: providing services to taxonomists for standard genome sequencing and annotation.</title>
        <authorList>
            <consortium name="The Broad Institute Genomics Platform"/>
            <consortium name="The Broad Institute Genome Sequencing Center for Infectious Disease"/>
            <person name="Wu L."/>
            <person name="Ma J."/>
        </authorList>
    </citation>
    <scope>NUCLEOTIDE SEQUENCE [LARGE SCALE GENOMIC DNA]</scope>
    <source>
        <strain evidence="2">JCM 13006</strain>
    </source>
</reference>
<evidence type="ECO:0000313" key="1">
    <source>
        <dbReference type="EMBL" id="GAA4873751.1"/>
    </source>
</evidence>
<comment type="caution">
    <text evidence="1">The sequence shown here is derived from an EMBL/GenBank/DDBJ whole genome shotgun (WGS) entry which is preliminary data.</text>
</comment>
<gene>
    <name evidence="1" type="ORF">GCM10023235_61180</name>
</gene>
<sequence length="285" mass="29962">MRTAPAPLPRRHRSSCAPATTFEAALTDLAAEHATGSLAGPEGTVHLAYGQVVHAEAPAAAGVGELLTGSGRIAARDWEDAELLGAGRLAEYLLAAGQVGRGELELCRLTALFDAAHFALGQHGGELTFDALALPRFRLTRPLTVHQLRGVVGRRRALLDRCWPSTAVDAVPLLRRHGAPVRRPAVPVRRREALLAACDGTRTAPEIARLIGRSAFGTLLDVRQLAAAGLLEARPQPATPPPPPVAVGQPAALPDVSLPPGPRTYDPADPEVGLLLRLRAALEAL</sequence>
<organism evidence="1 2">
    <name type="scientific">Kitasatospora terrestris</name>
    <dbReference type="NCBI Taxonomy" id="258051"/>
    <lineage>
        <taxon>Bacteria</taxon>
        <taxon>Bacillati</taxon>
        <taxon>Actinomycetota</taxon>
        <taxon>Actinomycetes</taxon>
        <taxon>Kitasatosporales</taxon>
        <taxon>Streptomycetaceae</taxon>
        <taxon>Kitasatospora</taxon>
    </lineage>
</organism>
<keyword evidence="2" id="KW-1185">Reference proteome</keyword>
<name>A0ABP9EJE1_9ACTN</name>